<name>A0A511MS73_9NOCA</name>
<dbReference type="AlphaFoldDB" id="A0A511MS73"/>
<proteinExistence type="predicted"/>
<keyword evidence="2" id="KW-1185">Reference proteome</keyword>
<evidence type="ECO:0000313" key="1">
    <source>
        <dbReference type="EMBL" id="GEM43434.1"/>
    </source>
</evidence>
<gene>
    <name evidence="1" type="ORF">NN4_79530</name>
</gene>
<reference evidence="1 2" key="1">
    <citation type="submission" date="2019-07" db="EMBL/GenBank/DDBJ databases">
        <title>Whole genome shotgun sequence of Nocardia ninae NBRC 108245.</title>
        <authorList>
            <person name="Hosoyama A."/>
            <person name="Uohara A."/>
            <person name="Ohji S."/>
            <person name="Ichikawa N."/>
        </authorList>
    </citation>
    <scope>NUCLEOTIDE SEQUENCE [LARGE SCALE GENOMIC DNA]</scope>
    <source>
        <strain evidence="1 2">NBRC 108245</strain>
    </source>
</reference>
<evidence type="ECO:0000313" key="2">
    <source>
        <dbReference type="Proteomes" id="UP000321424"/>
    </source>
</evidence>
<accession>A0A511MS73</accession>
<organism evidence="1 2">
    <name type="scientific">Nocardia ninae NBRC 108245</name>
    <dbReference type="NCBI Taxonomy" id="1210091"/>
    <lineage>
        <taxon>Bacteria</taxon>
        <taxon>Bacillati</taxon>
        <taxon>Actinomycetota</taxon>
        <taxon>Actinomycetes</taxon>
        <taxon>Mycobacteriales</taxon>
        <taxon>Nocardiaceae</taxon>
        <taxon>Nocardia</taxon>
    </lineage>
</organism>
<comment type="caution">
    <text evidence="1">The sequence shown here is derived from an EMBL/GenBank/DDBJ whole genome shotgun (WGS) entry which is preliminary data.</text>
</comment>
<dbReference type="Proteomes" id="UP000321424">
    <property type="component" value="Unassembled WGS sequence"/>
</dbReference>
<protein>
    <submittedName>
        <fullName evidence="1">Uncharacterized protein</fullName>
    </submittedName>
</protein>
<sequence>MMCRFTWWEDRAGFLSLFDPAESVDEWAGTAIIADVGPGGRRHVYVVARSCTSAAGRLVRAIVHDVTGLEPTPRFDTHAVALRRIPTREGHAVGLTDVASWLVHDWIAIDDTPLYRWRHQDPEIHWEDMESVARCRAALLAGAESIGCTIRVRFSEHDQWATVRAEWTMLSRADRLQAVFDITWISK</sequence>
<dbReference type="EMBL" id="BJXA01000098">
    <property type="protein sequence ID" value="GEM43434.1"/>
    <property type="molecule type" value="Genomic_DNA"/>
</dbReference>